<evidence type="ECO:0000256" key="4">
    <source>
        <dbReference type="ARBA" id="ARBA00031929"/>
    </source>
</evidence>
<dbReference type="InterPro" id="IPR040000">
    <property type="entry name" value="NOP9"/>
</dbReference>
<dbReference type="AlphaFoldDB" id="A0AAN6GC12"/>
<proteinExistence type="predicted"/>
<feature type="compositionally biased region" description="Basic and acidic residues" evidence="5">
    <location>
        <begin position="891"/>
        <end position="901"/>
    </location>
</feature>
<evidence type="ECO:0000313" key="6">
    <source>
        <dbReference type="EMBL" id="KAK0525239.1"/>
    </source>
</evidence>
<evidence type="ECO:0000256" key="5">
    <source>
        <dbReference type="SAM" id="MobiDB-lite"/>
    </source>
</evidence>
<keyword evidence="2" id="KW-0677">Repeat</keyword>
<dbReference type="SMART" id="SM00025">
    <property type="entry name" value="Pumilio"/>
    <property type="match status" value="4"/>
</dbReference>
<evidence type="ECO:0000313" key="7">
    <source>
        <dbReference type="Proteomes" id="UP001176521"/>
    </source>
</evidence>
<evidence type="ECO:0000256" key="2">
    <source>
        <dbReference type="ARBA" id="ARBA00022737"/>
    </source>
</evidence>
<name>A0AAN6GC12_9BASI</name>
<dbReference type="SUPFAM" id="SSF48371">
    <property type="entry name" value="ARM repeat"/>
    <property type="match status" value="1"/>
</dbReference>
<dbReference type="GO" id="GO:0000056">
    <property type="term" value="P:ribosomal small subunit export from nucleus"/>
    <property type="evidence" value="ECO:0007669"/>
    <property type="project" value="TreeGrafter"/>
</dbReference>
<feature type="region of interest" description="Disordered" evidence="5">
    <location>
        <begin position="1"/>
        <end position="67"/>
    </location>
</feature>
<evidence type="ECO:0000256" key="3">
    <source>
        <dbReference type="ARBA" id="ARBA00030932"/>
    </source>
</evidence>
<dbReference type="InterPro" id="IPR001313">
    <property type="entry name" value="Pumilio_RNA-bd_rpt"/>
</dbReference>
<sequence>MGREGGKVRQRGKKKSKQAKDGAEAGSTPSWVLSEQQYAQEQQRQEQHGEGGGDGQQQQSRAFDNSTPFGLVAPEIKSYFRTAHADLLAAESSAGAAQAYAEDDAGDDAPGSQHELLLSAALQELSGHELALATDPDTSLVLEYIVHHINAVKLRVLTDRLSGNLFTLATHRFGSHVLEAILAALQRQLGTPSSSLSVAHQSDGDIGTLRSSTQLIIDFAAELQSAQPDAFSHLLHHSFGTHVLRSLLSVLSGRPLDSASLSDIRSKRSAAFRRKEGVAGSAPPTDRKGKAKAGADNNEDGRLATPPNFEEALQTLLLELVAALSLDDVRALSHNTVAAPTLGLLLELDAQLSLAAAADPATSMGKLVDLLLDGIPSLCAKFYAPQLKAGTASPSTAFPPTPERSDHMESALRDPIASHLVQRAIESLAQQARASPLQSDVDVVARAAGRLFWRTYIAGRTVNLASHPAANYIVQACVPLLGVQREGSGEQADDDELRTAIADLQANGKKLVKASMAPLPTPSKNSSKGGKPSRAAPAQPEPKTENRTGIFQAVLLRAGQLGKKGGYEADAVRAVLTSFGLGVATEDDDGDSDEEAEVDDDAEKKKKKKKKAKKAKDGEEATATTAAQDGSGSDAAERKVALVVPCLITVRSRKAFQRIHSQIQEDAQEQDASSQPPSFGLSLDHRAANLHGSLMLQAILRMDSSVNEVVYRSLLHPLNGVQLLRVLAQSAAGVHMLLTALGSATAPFKHRTALFRALLPLIVDLTIGRDSEDAGKWGSRVADACWDWADPFFKEKIAAEVLRRERTLLSSFFGNFFLKRVNVALYRREPRKWKEEFVARLQRKAWTPGLAEEWAEERAWAVAAPVLYPKPVRGSSASEVAGTAVQNGSGADKKEERDKKGDKKRKGAPDATGADEHGDGSAGKKAKKAKRRERAERSELDDILSILPD</sequence>
<feature type="region of interest" description="Disordered" evidence="5">
    <location>
        <begin position="272"/>
        <end position="303"/>
    </location>
</feature>
<protein>
    <recommendedName>
        <fullName evidence="1">Nucleolar protein 9</fullName>
    </recommendedName>
    <alternativeName>
        <fullName evidence="3 4">Pumilio domain-containing protein NOP9</fullName>
    </alternativeName>
</protein>
<feature type="compositionally biased region" description="Acidic residues" evidence="5">
    <location>
        <begin position="585"/>
        <end position="601"/>
    </location>
</feature>
<dbReference type="GO" id="GO:0030688">
    <property type="term" value="C:preribosome, small subunit precursor"/>
    <property type="evidence" value="ECO:0007669"/>
    <property type="project" value="TreeGrafter"/>
</dbReference>
<comment type="caution">
    <text evidence="6">The sequence shown here is derived from an EMBL/GenBank/DDBJ whole genome shotgun (WGS) entry which is preliminary data.</text>
</comment>
<keyword evidence="7" id="KW-1185">Reference proteome</keyword>
<dbReference type="Pfam" id="PF22493">
    <property type="entry name" value="PUF_NOP9"/>
    <property type="match status" value="1"/>
</dbReference>
<reference evidence="6" key="1">
    <citation type="journal article" date="2023" name="PhytoFront">
        <title>Draft Genome Resources of Seven Strains of Tilletia horrida, Causal Agent of Kernel Smut of Rice.</title>
        <authorList>
            <person name="Khanal S."/>
            <person name="Antony Babu S."/>
            <person name="Zhou X.G."/>
        </authorList>
    </citation>
    <scope>NUCLEOTIDE SEQUENCE</scope>
    <source>
        <strain evidence="6">TX3</strain>
    </source>
</reference>
<dbReference type="InterPro" id="IPR016024">
    <property type="entry name" value="ARM-type_fold"/>
</dbReference>
<dbReference type="GO" id="GO:0000472">
    <property type="term" value="P:endonucleolytic cleavage to generate mature 5'-end of SSU-rRNA from (SSU-rRNA, 5.8S rRNA, LSU-rRNA)"/>
    <property type="evidence" value="ECO:0007669"/>
    <property type="project" value="TreeGrafter"/>
</dbReference>
<evidence type="ECO:0000256" key="1">
    <source>
        <dbReference type="ARBA" id="ARBA00016427"/>
    </source>
</evidence>
<feature type="region of interest" description="Disordered" evidence="5">
    <location>
        <begin position="513"/>
        <end position="547"/>
    </location>
</feature>
<feature type="compositionally biased region" description="Basic residues" evidence="5">
    <location>
        <begin position="605"/>
        <end position="614"/>
    </location>
</feature>
<feature type="compositionally biased region" description="Basic residues" evidence="5">
    <location>
        <begin position="8"/>
        <end position="17"/>
    </location>
</feature>
<dbReference type="InterPro" id="IPR011989">
    <property type="entry name" value="ARM-like"/>
</dbReference>
<dbReference type="EMBL" id="JAPDMQ010000408">
    <property type="protein sequence ID" value="KAK0525239.1"/>
    <property type="molecule type" value="Genomic_DNA"/>
</dbReference>
<dbReference type="Gene3D" id="1.25.10.10">
    <property type="entry name" value="Leucine-rich Repeat Variant"/>
    <property type="match status" value="1"/>
</dbReference>
<dbReference type="GO" id="GO:0030686">
    <property type="term" value="C:90S preribosome"/>
    <property type="evidence" value="ECO:0007669"/>
    <property type="project" value="TreeGrafter"/>
</dbReference>
<feature type="region of interest" description="Disordered" evidence="5">
    <location>
        <begin position="877"/>
        <end position="949"/>
    </location>
</feature>
<accession>A0AAN6GC12</accession>
<organism evidence="6 7">
    <name type="scientific">Tilletia horrida</name>
    <dbReference type="NCBI Taxonomy" id="155126"/>
    <lineage>
        <taxon>Eukaryota</taxon>
        <taxon>Fungi</taxon>
        <taxon>Dikarya</taxon>
        <taxon>Basidiomycota</taxon>
        <taxon>Ustilaginomycotina</taxon>
        <taxon>Exobasidiomycetes</taxon>
        <taxon>Tilletiales</taxon>
        <taxon>Tilletiaceae</taxon>
        <taxon>Tilletia</taxon>
    </lineage>
</organism>
<feature type="region of interest" description="Disordered" evidence="5">
    <location>
        <begin position="583"/>
        <end position="634"/>
    </location>
</feature>
<gene>
    <name evidence="6" type="primary">NOP9</name>
    <name evidence="6" type="ORF">OC842_005570</name>
</gene>
<feature type="compositionally biased region" description="Low complexity" evidence="5">
    <location>
        <begin position="522"/>
        <end position="533"/>
    </location>
</feature>
<dbReference type="Proteomes" id="UP001176521">
    <property type="component" value="Unassembled WGS sequence"/>
</dbReference>
<dbReference type="GO" id="GO:0000480">
    <property type="term" value="P:endonucleolytic cleavage in 5'-ETS of tricistronic rRNA transcript (SSU-rRNA, 5.8S rRNA, LSU-rRNA)"/>
    <property type="evidence" value="ECO:0007669"/>
    <property type="project" value="TreeGrafter"/>
</dbReference>
<dbReference type="PANTHER" id="PTHR13102">
    <property type="entry name" value="NUCLEOLAR PROTEIN 9"/>
    <property type="match status" value="1"/>
</dbReference>
<dbReference type="GO" id="GO:0003723">
    <property type="term" value="F:RNA binding"/>
    <property type="evidence" value="ECO:0007669"/>
    <property type="project" value="InterPro"/>
</dbReference>
<dbReference type="GO" id="GO:0000447">
    <property type="term" value="P:endonucleolytic cleavage in ITS1 to separate SSU-rRNA from 5.8S rRNA and LSU-rRNA from tricistronic rRNA transcript (SSU-rRNA, 5.8S rRNA, LSU-rRNA)"/>
    <property type="evidence" value="ECO:0007669"/>
    <property type="project" value="TreeGrafter"/>
</dbReference>
<dbReference type="PANTHER" id="PTHR13102:SF0">
    <property type="entry name" value="NUCLEOLAR PROTEIN 9"/>
    <property type="match status" value="1"/>
</dbReference>
<dbReference type="GO" id="GO:0005730">
    <property type="term" value="C:nucleolus"/>
    <property type="evidence" value="ECO:0007669"/>
    <property type="project" value="TreeGrafter"/>
</dbReference>